<name>A0A6A6EYK5_9PEZI</name>
<evidence type="ECO:0000313" key="3">
    <source>
        <dbReference type="Proteomes" id="UP000800200"/>
    </source>
</evidence>
<organism evidence="2 3">
    <name type="scientific">Zopfia rhizophila CBS 207.26</name>
    <dbReference type="NCBI Taxonomy" id="1314779"/>
    <lineage>
        <taxon>Eukaryota</taxon>
        <taxon>Fungi</taxon>
        <taxon>Dikarya</taxon>
        <taxon>Ascomycota</taxon>
        <taxon>Pezizomycotina</taxon>
        <taxon>Dothideomycetes</taxon>
        <taxon>Dothideomycetes incertae sedis</taxon>
        <taxon>Zopfiaceae</taxon>
        <taxon>Zopfia</taxon>
    </lineage>
</organism>
<keyword evidence="3" id="KW-1185">Reference proteome</keyword>
<dbReference type="EMBL" id="ML994610">
    <property type="protein sequence ID" value="KAF2195210.1"/>
    <property type="molecule type" value="Genomic_DNA"/>
</dbReference>
<evidence type="ECO:0000313" key="2">
    <source>
        <dbReference type="EMBL" id="KAF2195210.1"/>
    </source>
</evidence>
<feature type="transmembrane region" description="Helical" evidence="1">
    <location>
        <begin position="126"/>
        <end position="149"/>
    </location>
</feature>
<keyword evidence="1" id="KW-0812">Transmembrane</keyword>
<protein>
    <recommendedName>
        <fullName evidence="4">Transmembrane protein</fullName>
    </recommendedName>
</protein>
<keyword evidence="1" id="KW-0472">Membrane</keyword>
<dbReference type="Proteomes" id="UP000800200">
    <property type="component" value="Unassembled WGS sequence"/>
</dbReference>
<accession>A0A6A6EYK5</accession>
<evidence type="ECO:0000256" key="1">
    <source>
        <dbReference type="SAM" id="Phobius"/>
    </source>
</evidence>
<proteinExistence type="predicted"/>
<sequence length="157" mass="17951">MDSGRTALDMISYSIFNALQPYILLRRPSDRLSIYLEPRPTYQSSPSAHFLHFNVPPLNLSPRRHFLLVNTCFIPSLVFLDFFFPYFHISTFIDSPLHLSTCNCGFVKATFCVGADVAASRKLLLYFLYTMVGMRVLGGQCIMLLDFIVQVLARSRK</sequence>
<gene>
    <name evidence="2" type="ORF">K469DRAFT_5371</name>
</gene>
<reference evidence="2" key="1">
    <citation type="journal article" date="2020" name="Stud. Mycol.">
        <title>101 Dothideomycetes genomes: a test case for predicting lifestyles and emergence of pathogens.</title>
        <authorList>
            <person name="Haridas S."/>
            <person name="Albert R."/>
            <person name="Binder M."/>
            <person name="Bloem J."/>
            <person name="Labutti K."/>
            <person name="Salamov A."/>
            <person name="Andreopoulos B."/>
            <person name="Baker S."/>
            <person name="Barry K."/>
            <person name="Bills G."/>
            <person name="Bluhm B."/>
            <person name="Cannon C."/>
            <person name="Castanera R."/>
            <person name="Culley D."/>
            <person name="Daum C."/>
            <person name="Ezra D."/>
            <person name="Gonzalez J."/>
            <person name="Henrissat B."/>
            <person name="Kuo A."/>
            <person name="Liang C."/>
            <person name="Lipzen A."/>
            <person name="Lutzoni F."/>
            <person name="Magnuson J."/>
            <person name="Mondo S."/>
            <person name="Nolan M."/>
            <person name="Ohm R."/>
            <person name="Pangilinan J."/>
            <person name="Park H.-J."/>
            <person name="Ramirez L."/>
            <person name="Alfaro M."/>
            <person name="Sun H."/>
            <person name="Tritt A."/>
            <person name="Yoshinaga Y."/>
            <person name="Zwiers L.-H."/>
            <person name="Turgeon B."/>
            <person name="Goodwin S."/>
            <person name="Spatafora J."/>
            <person name="Crous P."/>
            <person name="Grigoriev I."/>
        </authorList>
    </citation>
    <scope>NUCLEOTIDE SEQUENCE</scope>
    <source>
        <strain evidence="2">CBS 207.26</strain>
    </source>
</reference>
<feature type="transmembrane region" description="Helical" evidence="1">
    <location>
        <begin position="66"/>
        <end position="87"/>
    </location>
</feature>
<dbReference type="AlphaFoldDB" id="A0A6A6EYK5"/>
<evidence type="ECO:0008006" key="4">
    <source>
        <dbReference type="Google" id="ProtNLM"/>
    </source>
</evidence>
<keyword evidence="1" id="KW-1133">Transmembrane helix</keyword>